<dbReference type="AlphaFoldDB" id="A0A9Q3BGW5"/>
<gene>
    <name evidence="1" type="ORF">O181_004436</name>
</gene>
<organism evidence="1 2">
    <name type="scientific">Austropuccinia psidii MF-1</name>
    <dbReference type="NCBI Taxonomy" id="1389203"/>
    <lineage>
        <taxon>Eukaryota</taxon>
        <taxon>Fungi</taxon>
        <taxon>Dikarya</taxon>
        <taxon>Basidiomycota</taxon>
        <taxon>Pucciniomycotina</taxon>
        <taxon>Pucciniomycetes</taxon>
        <taxon>Pucciniales</taxon>
        <taxon>Sphaerophragmiaceae</taxon>
        <taxon>Austropuccinia</taxon>
    </lineage>
</organism>
<accession>A0A9Q3BGW5</accession>
<reference evidence="1" key="1">
    <citation type="submission" date="2021-03" db="EMBL/GenBank/DDBJ databases">
        <title>Draft genome sequence of rust myrtle Austropuccinia psidii MF-1, a brazilian biotype.</title>
        <authorList>
            <person name="Quecine M.C."/>
            <person name="Pachon D.M.R."/>
            <person name="Bonatelli M.L."/>
            <person name="Correr F.H."/>
            <person name="Franceschini L.M."/>
            <person name="Leite T.F."/>
            <person name="Margarido G.R.A."/>
            <person name="Almeida C.A."/>
            <person name="Ferrarezi J.A."/>
            <person name="Labate C.A."/>
        </authorList>
    </citation>
    <scope>NUCLEOTIDE SEQUENCE</scope>
    <source>
        <strain evidence="1">MF-1</strain>
    </source>
</reference>
<dbReference type="EMBL" id="AVOT02000864">
    <property type="protein sequence ID" value="MBW0464721.1"/>
    <property type="molecule type" value="Genomic_DNA"/>
</dbReference>
<sequence length="126" mass="13925">MDAIELLESVLRLSLLHNLSANSSPPRPCISLQSQACFTKSIINLFLTDCPGTNVFPATPTGQFAFVVAVTQTFFWAVSHALRPFLVPTNHPLPQSDSLEKYISPRHLANLLASFLVDFLWLSLSL</sequence>
<evidence type="ECO:0000313" key="1">
    <source>
        <dbReference type="EMBL" id="MBW0464721.1"/>
    </source>
</evidence>
<evidence type="ECO:0000313" key="2">
    <source>
        <dbReference type="Proteomes" id="UP000765509"/>
    </source>
</evidence>
<keyword evidence="2" id="KW-1185">Reference proteome</keyword>
<comment type="caution">
    <text evidence="1">The sequence shown here is derived from an EMBL/GenBank/DDBJ whole genome shotgun (WGS) entry which is preliminary data.</text>
</comment>
<dbReference type="Proteomes" id="UP000765509">
    <property type="component" value="Unassembled WGS sequence"/>
</dbReference>
<protein>
    <submittedName>
        <fullName evidence="1">Uncharacterized protein</fullName>
    </submittedName>
</protein>
<name>A0A9Q3BGW5_9BASI</name>
<proteinExistence type="predicted"/>